<evidence type="ECO:0000256" key="10">
    <source>
        <dbReference type="ARBA" id="ARBA00048679"/>
    </source>
</evidence>
<evidence type="ECO:0000256" key="1">
    <source>
        <dbReference type="ARBA" id="ARBA00010791"/>
    </source>
</evidence>
<evidence type="ECO:0000256" key="8">
    <source>
        <dbReference type="ARBA" id="ARBA00022840"/>
    </source>
</evidence>
<comment type="caution">
    <text evidence="13">The sequence shown here is derived from an EMBL/GenBank/DDBJ whole genome shotgun (WGS) entry which is preliminary data.</text>
</comment>
<dbReference type="GO" id="GO:0004674">
    <property type="term" value="F:protein serine/threonine kinase activity"/>
    <property type="evidence" value="ECO:0007669"/>
    <property type="project" value="UniProtKB-KW"/>
</dbReference>
<keyword evidence="7" id="KW-0418">Kinase</keyword>
<dbReference type="Pfam" id="PF16797">
    <property type="entry name" value="Fungal_KA1"/>
    <property type="match status" value="1"/>
</dbReference>
<dbReference type="PROSITE" id="PS00108">
    <property type="entry name" value="PROTEIN_KINASE_ST"/>
    <property type="match status" value="1"/>
</dbReference>
<dbReference type="GO" id="GO:0035556">
    <property type="term" value="P:intracellular signal transduction"/>
    <property type="evidence" value="ECO:0007669"/>
    <property type="project" value="TreeGrafter"/>
</dbReference>
<keyword evidence="6" id="KW-0547">Nucleotide-binding</keyword>
<dbReference type="AlphaFoldDB" id="A0AAN7UKG9"/>
<dbReference type="Gene3D" id="1.10.510.10">
    <property type="entry name" value="Transferase(Phosphotransferase) domain 1"/>
    <property type="match status" value="1"/>
</dbReference>
<dbReference type="Gene3D" id="3.30.310.220">
    <property type="entry name" value="Fungal kinase associated-1 domain"/>
    <property type="match status" value="1"/>
</dbReference>
<feature type="compositionally biased region" description="Low complexity" evidence="11">
    <location>
        <begin position="621"/>
        <end position="637"/>
    </location>
</feature>
<feature type="compositionally biased region" description="Polar residues" evidence="11">
    <location>
        <begin position="1017"/>
        <end position="1034"/>
    </location>
</feature>
<evidence type="ECO:0000256" key="6">
    <source>
        <dbReference type="ARBA" id="ARBA00022741"/>
    </source>
</evidence>
<dbReference type="PANTHER" id="PTHR24346">
    <property type="entry name" value="MAP/MICROTUBULE AFFINITY-REGULATING KINASE"/>
    <property type="match status" value="1"/>
</dbReference>
<dbReference type="InterPro" id="IPR000719">
    <property type="entry name" value="Prot_kinase_dom"/>
</dbReference>
<evidence type="ECO:0000256" key="5">
    <source>
        <dbReference type="ARBA" id="ARBA00022679"/>
    </source>
</evidence>
<evidence type="ECO:0000313" key="13">
    <source>
        <dbReference type="EMBL" id="KAK5626846.1"/>
    </source>
</evidence>
<feature type="domain" description="Protein kinase" evidence="12">
    <location>
        <begin position="128"/>
        <end position="405"/>
    </location>
</feature>
<evidence type="ECO:0000256" key="3">
    <source>
        <dbReference type="ARBA" id="ARBA00022527"/>
    </source>
</evidence>
<protein>
    <recommendedName>
        <fullName evidence="2">non-specific serine/threonine protein kinase</fullName>
        <ecNumber evidence="2">2.7.11.1</ecNumber>
    </recommendedName>
</protein>
<keyword evidence="4" id="KW-0597">Phosphoprotein</keyword>
<sequence>MADRGGSKAHIRRAPLGDATDRIINTSPQKREKRSRPQDPQPNPLRAHPIHCDTVRAPSRNSTALSTNRPASNSKHIVVSRSVNPRVPAGQHIPTPGVKEANGDQRASVISTSSCASGGNRKTHIGPWQLGKTLGKGSAARVRLARHHTTQDIVAVKILAKNMTQMTAAGSMAELEKWDRTRDEFNSQRQMPLSIEREVAVLKLIDHPNIVKLHDIWENRAEIYLVLEYMDCGDMFTYINACGPIPEFEMAAYFHQILSALEYVHSFNICHRDLKPENILMKCNGVVKIADFGMAAIQQSPTHTLRTSCGSPHYAAPELIARSRYQGSKVDIWSLGCLLYATLSRQLPFDDPDGNVPKLLAKAAKGSYVMPRFLSKEAQDLIRKMLTVDPAKRISIRHIWQHPFMLKYEDLNSLNNGSLTPECRASDKSRPVPPEELDLQILRQLKSMWHTFSEKQIAMQLTNPLPNDQKLFYWLLFSYREKTLENYDADLTYSASDYHHLRPVNWKKKFTTAEFPSRYKRAPSRFTVISTVPTDGTLEAADNATDGGATTMSYDPYKSSRIIENAYASHAKIVVHRNGSTANKSSRSSTSHRGHSGSFKTASSRSRQPIGGRYISVPLASRPSRQSLSSVQSTESSRYMRPASRRKRGVDFSQVRMKSESQREVAHAQVGVARSDTRHICGYAGPIDSAIDPKPSRKPHRKIRATTQSTTTLTHTSHDSPPWNEEVSEFSHRIAKDCDDAFNSSLLGPESYLDNTPSRVSIVAGSAAAPNTLATPIPAPASHINTHAGARPWDHRPLPPTPSPTASAMDVVVTRRPRTGANSKNWETSMYLDRSMLQPSGITPIRDLAMQDDSNLRITSAPIYSQYSTQWGKDKIPLPSINEKSRNNDGDLRSRIVSAPARCQQHETNDHANLEFLSRQDNTIRLVTSPSGKPYGDVEVPKPLNLHKGMSHGATAHDQTKNELNLRERYMNDELSSSSANAQEAISVDSTNSTTMKKKLSWFKRGSKDREIIFSTAGESSSNRADRLTSTPTDLSPAEAPAPLFKKKSFNFAFWRNSKHEAQAPMSFAESKPSDTSIPARMFSHPARPPCDSKRDEKKIRNIEPQQSWLARLFRVKPATQYLCFSISRRRARQEIVILLKDWREYGIRDVEVDKARNIVFARVGEDNYLNMKTVAFAAEIMRVIEHGKRSQLCIVRITQERGAASSFNKVIETMDSVFSKRGLLVTDKRKIKMMIKTLNS</sequence>
<evidence type="ECO:0000256" key="11">
    <source>
        <dbReference type="SAM" id="MobiDB-lite"/>
    </source>
</evidence>
<feature type="compositionally biased region" description="Polar residues" evidence="11">
    <location>
        <begin position="59"/>
        <end position="75"/>
    </location>
</feature>
<dbReference type="InterPro" id="IPR008271">
    <property type="entry name" value="Ser/Thr_kinase_AS"/>
</dbReference>
<keyword evidence="5" id="KW-0808">Transferase</keyword>
<organism evidence="13 14">
    <name type="scientific">Xylaria bambusicola</name>
    <dbReference type="NCBI Taxonomy" id="326684"/>
    <lineage>
        <taxon>Eukaryota</taxon>
        <taxon>Fungi</taxon>
        <taxon>Dikarya</taxon>
        <taxon>Ascomycota</taxon>
        <taxon>Pezizomycotina</taxon>
        <taxon>Sordariomycetes</taxon>
        <taxon>Xylariomycetidae</taxon>
        <taxon>Xylariales</taxon>
        <taxon>Xylariaceae</taxon>
        <taxon>Xylaria</taxon>
    </lineage>
</organism>
<proteinExistence type="inferred from homology"/>
<dbReference type="InterPro" id="IPR043024">
    <property type="entry name" value="KA1_sf_fungal"/>
</dbReference>
<dbReference type="Proteomes" id="UP001305414">
    <property type="component" value="Unassembled WGS sequence"/>
</dbReference>
<evidence type="ECO:0000256" key="2">
    <source>
        <dbReference type="ARBA" id="ARBA00012513"/>
    </source>
</evidence>
<dbReference type="InterPro" id="IPR011009">
    <property type="entry name" value="Kinase-like_dom_sf"/>
</dbReference>
<evidence type="ECO:0000313" key="14">
    <source>
        <dbReference type="Proteomes" id="UP001305414"/>
    </source>
</evidence>
<keyword evidence="3" id="KW-0723">Serine/threonine-protein kinase</keyword>
<name>A0AAN7UKG9_9PEZI</name>
<evidence type="ECO:0000256" key="7">
    <source>
        <dbReference type="ARBA" id="ARBA00022777"/>
    </source>
</evidence>
<keyword evidence="8" id="KW-0067">ATP-binding</keyword>
<evidence type="ECO:0000256" key="4">
    <source>
        <dbReference type="ARBA" id="ARBA00022553"/>
    </source>
</evidence>
<gene>
    <name evidence="13" type="ORF">RRF57_002562</name>
</gene>
<dbReference type="EC" id="2.7.11.1" evidence="2"/>
<dbReference type="GO" id="GO:0005938">
    <property type="term" value="C:cell cortex"/>
    <property type="evidence" value="ECO:0007669"/>
    <property type="project" value="UniProtKB-ARBA"/>
</dbReference>
<keyword evidence="14" id="KW-1185">Reference proteome</keyword>
<dbReference type="PROSITE" id="PS50011">
    <property type="entry name" value="PROTEIN_KINASE_DOM"/>
    <property type="match status" value="1"/>
</dbReference>
<comment type="similarity">
    <text evidence="1">Belongs to the protein kinase superfamily. CAMK Ser/Thr protein kinase family. NIM1 subfamily.</text>
</comment>
<comment type="catalytic activity">
    <reaction evidence="9">
        <text>L-threonyl-[protein] + ATP = O-phospho-L-threonyl-[protein] + ADP + H(+)</text>
        <dbReference type="Rhea" id="RHEA:46608"/>
        <dbReference type="Rhea" id="RHEA-COMP:11060"/>
        <dbReference type="Rhea" id="RHEA-COMP:11605"/>
        <dbReference type="ChEBI" id="CHEBI:15378"/>
        <dbReference type="ChEBI" id="CHEBI:30013"/>
        <dbReference type="ChEBI" id="CHEBI:30616"/>
        <dbReference type="ChEBI" id="CHEBI:61977"/>
        <dbReference type="ChEBI" id="CHEBI:456216"/>
        <dbReference type="EC" id="2.7.11.1"/>
    </reaction>
</comment>
<evidence type="ECO:0000259" key="12">
    <source>
        <dbReference type="PROSITE" id="PS50011"/>
    </source>
</evidence>
<feature type="region of interest" description="Disordered" evidence="11">
    <location>
        <begin position="1014"/>
        <end position="1040"/>
    </location>
</feature>
<evidence type="ECO:0000256" key="9">
    <source>
        <dbReference type="ARBA" id="ARBA00047899"/>
    </source>
</evidence>
<dbReference type="SMART" id="SM00220">
    <property type="entry name" value="S_TKc"/>
    <property type="match status" value="1"/>
</dbReference>
<dbReference type="GO" id="GO:0005524">
    <property type="term" value="F:ATP binding"/>
    <property type="evidence" value="ECO:0007669"/>
    <property type="project" value="UniProtKB-KW"/>
</dbReference>
<accession>A0AAN7UKG9</accession>
<dbReference type="EMBL" id="JAWHQM010000004">
    <property type="protein sequence ID" value="KAK5626846.1"/>
    <property type="molecule type" value="Genomic_DNA"/>
</dbReference>
<dbReference type="PANTHER" id="PTHR24346:SF110">
    <property type="entry name" value="NON-SPECIFIC SERINE_THREONINE PROTEIN KINASE"/>
    <property type="match status" value="1"/>
</dbReference>
<feature type="region of interest" description="Disordered" evidence="11">
    <location>
        <begin position="1"/>
        <end position="76"/>
    </location>
</feature>
<comment type="catalytic activity">
    <reaction evidence="10">
        <text>L-seryl-[protein] + ATP = O-phospho-L-seryl-[protein] + ADP + H(+)</text>
        <dbReference type="Rhea" id="RHEA:17989"/>
        <dbReference type="Rhea" id="RHEA-COMP:9863"/>
        <dbReference type="Rhea" id="RHEA-COMP:11604"/>
        <dbReference type="ChEBI" id="CHEBI:15378"/>
        <dbReference type="ChEBI" id="CHEBI:29999"/>
        <dbReference type="ChEBI" id="CHEBI:30616"/>
        <dbReference type="ChEBI" id="CHEBI:83421"/>
        <dbReference type="ChEBI" id="CHEBI:456216"/>
        <dbReference type="EC" id="2.7.11.1"/>
    </reaction>
</comment>
<dbReference type="SUPFAM" id="SSF56112">
    <property type="entry name" value="Protein kinase-like (PK-like)"/>
    <property type="match status" value="1"/>
</dbReference>
<dbReference type="FunFam" id="1.10.510.10:FF:000571">
    <property type="entry name" value="Maternal embryonic leucine zipper kinase"/>
    <property type="match status" value="1"/>
</dbReference>
<reference evidence="13 14" key="1">
    <citation type="submission" date="2023-10" db="EMBL/GenBank/DDBJ databases">
        <title>Draft genome sequence of Xylaria bambusicola isolate GMP-LS, the root and basal stem rot pathogen of sugarcane in Indonesia.</title>
        <authorList>
            <person name="Selvaraj P."/>
            <person name="Muralishankar V."/>
            <person name="Muruganantham S."/>
            <person name="Sp S."/>
            <person name="Haryani S."/>
            <person name="Lau K.J.X."/>
            <person name="Naqvi N.I."/>
        </authorList>
    </citation>
    <scope>NUCLEOTIDE SEQUENCE [LARGE SCALE GENOMIC DNA]</scope>
    <source>
        <strain evidence="13">GMP-LS</strain>
    </source>
</reference>
<feature type="region of interest" description="Disordered" evidence="11">
    <location>
        <begin position="579"/>
        <end position="652"/>
    </location>
</feature>
<feature type="region of interest" description="Disordered" evidence="11">
    <location>
        <begin position="111"/>
        <end position="130"/>
    </location>
</feature>
<dbReference type="Pfam" id="PF00069">
    <property type="entry name" value="Pkinase"/>
    <property type="match status" value="1"/>
</dbReference>
<dbReference type="InterPro" id="IPR031850">
    <property type="entry name" value="Fungal_KA1_dom"/>
</dbReference>